<reference evidence="2" key="1">
    <citation type="submission" date="2020-01" db="EMBL/GenBank/DDBJ databases">
        <authorList>
            <consortium name="DOE Joint Genome Institute"/>
            <person name="Haridas S."/>
            <person name="Albert R."/>
            <person name="Binder M."/>
            <person name="Bloem J."/>
            <person name="Labutti K."/>
            <person name="Salamov A."/>
            <person name="Andreopoulos B."/>
            <person name="Baker S.E."/>
            <person name="Barry K."/>
            <person name="Bills G."/>
            <person name="Bluhm B.H."/>
            <person name="Cannon C."/>
            <person name="Castanera R."/>
            <person name="Culley D.E."/>
            <person name="Daum C."/>
            <person name="Ezra D."/>
            <person name="Gonzalez J.B."/>
            <person name="Henrissat B."/>
            <person name="Kuo A."/>
            <person name="Liang C."/>
            <person name="Lipzen A."/>
            <person name="Lutzoni F."/>
            <person name="Magnuson J."/>
            <person name="Mondo S."/>
            <person name="Nolan M."/>
            <person name="Ohm R."/>
            <person name="Pangilinan J."/>
            <person name="Park H.-J."/>
            <person name="Ramirez L."/>
            <person name="Alfaro M."/>
            <person name="Sun H."/>
            <person name="Tritt A."/>
            <person name="Yoshinaga Y."/>
            <person name="Zwiers L.-H."/>
            <person name="Turgeon B.G."/>
            <person name="Goodwin S.B."/>
            <person name="Spatafora J.W."/>
            <person name="Crous P.W."/>
            <person name="Grigoriev I.V."/>
        </authorList>
    </citation>
    <scope>NUCLEOTIDE SEQUENCE</scope>
    <source>
        <strain evidence="2">P77</strain>
    </source>
</reference>
<sequence>TSPRRAIIAASQGIDFETQVRDSIPEDEIFAPVEASEVATAASKAVDEDAEEPDFDPRMVDNFEGID</sequence>
<evidence type="ECO:0000313" key="3">
    <source>
        <dbReference type="Proteomes" id="UP000800040"/>
    </source>
</evidence>
<dbReference type="OrthoDB" id="3693538at2759"/>
<gene>
    <name evidence="2" type="ORF">BDW02DRAFT_478247</name>
</gene>
<feature type="non-terminal residue" evidence="2">
    <location>
        <position position="67"/>
    </location>
</feature>
<dbReference type="EMBL" id="ML975322">
    <property type="protein sequence ID" value="KAF1833219.1"/>
    <property type="molecule type" value="Genomic_DNA"/>
</dbReference>
<proteinExistence type="predicted"/>
<feature type="non-terminal residue" evidence="2">
    <location>
        <position position="1"/>
    </location>
</feature>
<accession>A0A6A5K9F2</accession>
<dbReference type="AlphaFoldDB" id="A0A6A5K9F2"/>
<evidence type="ECO:0000313" key="2">
    <source>
        <dbReference type="EMBL" id="KAF1833219.1"/>
    </source>
</evidence>
<dbReference type="Proteomes" id="UP000800040">
    <property type="component" value="Unassembled WGS sequence"/>
</dbReference>
<protein>
    <submittedName>
        <fullName evidence="2">Uncharacterized protein</fullName>
    </submittedName>
</protein>
<organism evidence="2 3">
    <name type="scientific">Decorospora gaudefroyi</name>
    <dbReference type="NCBI Taxonomy" id="184978"/>
    <lineage>
        <taxon>Eukaryota</taxon>
        <taxon>Fungi</taxon>
        <taxon>Dikarya</taxon>
        <taxon>Ascomycota</taxon>
        <taxon>Pezizomycotina</taxon>
        <taxon>Dothideomycetes</taxon>
        <taxon>Pleosporomycetidae</taxon>
        <taxon>Pleosporales</taxon>
        <taxon>Pleosporineae</taxon>
        <taxon>Pleosporaceae</taxon>
        <taxon>Decorospora</taxon>
    </lineage>
</organism>
<keyword evidence="3" id="KW-1185">Reference proteome</keyword>
<name>A0A6A5K9F2_9PLEO</name>
<evidence type="ECO:0000256" key="1">
    <source>
        <dbReference type="SAM" id="MobiDB-lite"/>
    </source>
</evidence>
<feature type="region of interest" description="Disordered" evidence="1">
    <location>
        <begin position="42"/>
        <end position="67"/>
    </location>
</feature>